<organism evidence="2 3">
    <name type="scientific">Caerostris extrusa</name>
    <name type="common">Bark spider</name>
    <name type="synonym">Caerostris bankana</name>
    <dbReference type="NCBI Taxonomy" id="172846"/>
    <lineage>
        <taxon>Eukaryota</taxon>
        <taxon>Metazoa</taxon>
        <taxon>Ecdysozoa</taxon>
        <taxon>Arthropoda</taxon>
        <taxon>Chelicerata</taxon>
        <taxon>Arachnida</taxon>
        <taxon>Araneae</taxon>
        <taxon>Araneomorphae</taxon>
        <taxon>Entelegynae</taxon>
        <taxon>Araneoidea</taxon>
        <taxon>Araneidae</taxon>
        <taxon>Caerostris</taxon>
    </lineage>
</organism>
<evidence type="ECO:0000313" key="2">
    <source>
        <dbReference type="EMBL" id="GIZ03271.1"/>
    </source>
</evidence>
<protein>
    <submittedName>
        <fullName evidence="2">Uncharacterized protein</fullName>
    </submittedName>
</protein>
<evidence type="ECO:0000256" key="1">
    <source>
        <dbReference type="SAM" id="MobiDB-lite"/>
    </source>
</evidence>
<sequence>MPDLSPFHPVPKNHTDLKQMVLTSIIKKKKKKKKKKRIPLHSKPHITPNHHPDFYQGWISREQGEGKSPNNELLSFSVPDLLDRIRNGRRYLRPDVSLDVFQSDYKGDILGSSDVV</sequence>
<dbReference type="EMBL" id="BPLR01018928">
    <property type="protein sequence ID" value="GIZ03271.1"/>
    <property type="molecule type" value="Genomic_DNA"/>
</dbReference>
<reference evidence="2 3" key="1">
    <citation type="submission" date="2021-06" db="EMBL/GenBank/DDBJ databases">
        <title>Caerostris extrusa draft genome.</title>
        <authorList>
            <person name="Kono N."/>
            <person name="Arakawa K."/>
        </authorList>
    </citation>
    <scope>NUCLEOTIDE SEQUENCE [LARGE SCALE GENOMIC DNA]</scope>
</reference>
<gene>
    <name evidence="2" type="ORF">CEXT_106871</name>
</gene>
<feature type="region of interest" description="Disordered" evidence="1">
    <location>
        <begin position="28"/>
        <end position="73"/>
    </location>
</feature>
<comment type="caution">
    <text evidence="2">The sequence shown here is derived from an EMBL/GenBank/DDBJ whole genome shotgun (WGS) entry which is preliminary data.</text>
</comment>
<accession>A0AAV4Y754</accession>
<name>A0AAV4Y754_CAEEX</name>
<dbReference type="AlphaFoldDB" id="A0AAV4Y754"/>
<feature type="compositionally biased region" description="Basic residues" evidence="1">
    <location>
        <begin position="28"/>
        <end position="44"/>
    </location>
</feature>
<dbReference type="Proteomes" id="UP001054945">
    <property type="component" value="Unassembled WGS sequence"/>
</dbReference>
<keyword evidence="3" id="KW-1185">Reference proteome</keyword>
<evidence type="ECO:0000313" key="3">
    <source>
        <dbReference type="Proteomes" id="UP001054945"/>
    </source>
</evidence>
<proteinExistence type="predicted"/>